<keyword evidence="6" id="KW-1015">Disulfide bond</keyword>
<evidence type="ECO:0000256" key="3">
    <source>
        <dbReference type="ARBA" id="ARBA00022692"/>
    </source>
</evidence>
<keyword evidence="5 7" id="KW-0472">Membrane</keyword>
<evidence type="ECO:0000313" key="8">
    <source>
        <dbReference type="Ensembl" id="ENSMMDP00005010014.1"/>
    </source>
</evidence>
<feature type="transmembrane region" description="Helical" evidence="7">
    <location>
        <begin position="12"/>
        <end position="34"/>
    </location>
</feature>
<sequence length="231" mass="25063">VLYCSSTLYATAIRCLLFTFNLLFFIAGIIILGLSTHIQSNRADYQITDELLPAITLLIFVGAVTLVFGFLGCCGAIKESRCLLALFFTDLLCMFLMLLAVGGLGVVARSPAAREQVKVNIEKMIPLSAQPKDVQESFQEVERTLKCCGFFDGHLDWGNSSTVVPNSCNCTDTSRNCTFLDGLSDVLIGTAFSFSIFMILGMGFSSILICQISVGKNITGGFDSSKEQTHS</sequence>
<accession>A0A667XBR2</accession>
<feature type="transmembrane region" description="Helical" evidence="7">
    <location>
        <begin position="54"/>
        <end position="77"/>
    </location>
</feature>
<dbReference type="PANTHER" id="PTHR19282:SF380">
    <property type="entry name" value="TETRASPANIN-8"/>
    <property type="match status" value="1"/>
</dbReference>
<name>A0A667XBR2_9TELE</name>
<comment type="subcellular location">
    <subcellularLocation>
        <location evidence="1">Membrane</location>
        <topology evidence="1">Multi-pass membrane protein</topology>
    </subcellularLocation>
</comment>
<dbReference type="PANTHER" id="PTHR19282">
    <property type="entry name" value="TETRASPANIN"/>
    <property type="match status" value="1"/>
</dbReference>
<keyword evidence="9" id="KW-1185">Reference proteome</keyword>
<evidence type="ECO:0000313" key="9">
    <source>
        <dbReference type="Proteomes" id="UP000472263"/>
    </source>
</evidence>
<dbReference type="InterPro" id="IPR000301">
    <property type="entry name" value="Tetraspanin_animals"/>
</dbReference>
<dbReference type="InterPro" id="IPR008952">
    <property type="entry name" value="Tetraspanin_EC2_sf"/>
</dbReference>
<dbReference type="AlphaFoldDB" id="A0A667XBR2"/>
<reference evidence="8" key="3">
    <citation type="submission" date="2025-09" db="UniProtKB">
        <authorList>
            <consortium name="Ensembl"/>
        </authorList>
    </citation>
    <scope>IDENTIFICATION</scope>
</reference>
<feature type="transmembrane region" description="Helical" evidence="7">
    <location>
        <begin position="186"/>
        <end position="209"/>
    </location>
</feature>
<proteinExistence type="inferred from homology"/>
<reference evidence="8" key="1">
    <citation type="submission" date="2019-06" db="EMBL/GenBank/DDBJ databases">
        <authorList>
            <consortium name="Wellcome Sanger Institute Data Sharing"/>
        </authorList>
    </citation>
    <scope>NUCLEOTIDE SEQUENCE [LARGE SCALE GENOMIC DNA]</scope>
</reference>
<evidence type="ECO:0000256" key="2">
    <source>
        <dbReference type="ARBA" id="ARBA00006840"/>
    </source>
</evidence>
<dbReference type="Ensembl" id="ENSMMDT00005010322.1">
    <property type="protein sequence ID" value="ENSMMDP00005010014.1"/>
    <property type="gene ID" value="ENSMMDG00005005371.1"/>
</dbReference>
<dbReference type="InterPro" id="IPR018503">
    <property type="entry name" value="Tetraspanin_CS"/>
</dbReference>
<dbReference type="InterPro" id="IPR018499">
    <property type="entry name" value="Tetraspanin/Peripherin"/>
</dbReference>
<keyword evidence="3 7" id="KW-0812">Transmembrane</keyword>
<comment type="similarity">
    <text evidence="2">Belongs to the tetraspanin (TM4SF) family.</text>
</comment>
<dbReference type="Gene3D" id="1.10.1450.10">
    <property type="entry name" value="Tetraspanin"/>
    <property type="match status" value="1"/>
</dbReference>
<evidence type="ECO:0000256" key="7">
    <source>
        <dbReference type="SAM" id="Phobius"/>
    </source>
</evidence>
<evidence type="ECO:0000256" key="6">
    <source>
        <dbReference type="PIRSR" id="PIRSR002419-1"/>
    </source>
</evidence>
<dbReference type="GO" id="GO:0005886">
    <property type="term" value="C:plasma membrane"/>
    <property type="evidence" value="ECO:0007669"/>
    <property type="project" value="TreeGrafter"/>
</dbReference>
<dbReference type="PRINTS" id="PR00259">
    <property type="entry name" value="TMFOUR"/>
</dbReference>
<feature type="transmembrane region" description="Helical" evidence="7">
    <location>
        <begin position="84"/>
        <end position="108"/>
    </location>
</feature>
<organism evidence="8 9">
    <name type="scientific">Myripristis murdjan</name>
    <name type="common">pinecone soldierfish</name>
    <dbReference type="NCBI Taxonomy" id="586833"/>
    <lineage>
        <taxon>Eukaryota</taxon>
        <taxon>Metazoa</taxon>
        <taxon>Chordata</taxon>
        <taxon>Craniata</taxon>
        <taxon>Vertebrata</taxon>
        <taxon>Euteleostomi</taxon>
        <taxon>Actinopterygii</taxon>
        <taxon>Neopterygii</taxon>
        <taxon>Teleostei</taxon>
        <taxon>Neoteleostei</taxon>
        <taxon>Acanthomorphata</taxon>
        <taxon>Holocentriformes</taxon>
        <taxon>Holocentridae</taxon>
        <taxon>Myripristis</taxon>
    </lineage>
</organism>
<protein>
    <recommendedName>
        <fullName evidence="10">Tetraspanin</fullName>
    </recommendedName>
</protein>
<dbReference type="PIRSF" id="PIRSF002419">
    <property type="entry name" value="Tetraspanin"/>
    <property type="match status" value="1"/>
</dbReference>
<evidence type="ECO:0000256" key="4">
    <source>
        <dbReference type="ARBA" id="ARBA00022989"/>
    </source>
</evidence>
<evidence type="ECO:0000256" key="1">
    <source>
        <dbReference type="ARBA" id="ARBA00004141"/>
    </source>
</evidence>
<dbReference type="Pfam" id="PF00335">
    <property type="entry name" value="Tetraspanin"/>
    <property type="match status" value="1"/>
</dbReference>
<dbReference type="GeneTree" id="ENSGT00940000158153"/>
<evidence type="ECO:0000256" key="5">
    <source>
        <dbReference type="ARBA" id="ARBA00023136"/>
    </source>
</evidence>
<dbReference type="PROSITE" id="PS00421">
    <property type="entry name" value="TM4_1"/>
    <property type="match status" value="1"/>
</dbReference>
<evidence type="ECO:0008006" key="10">
    <source>
        <dbReference type="Google" id="ProtNLM"/>
    </source>
</evidence>
<keyword evidence="4 7" id="KW-1133">Transmembrane helix</keyword>
<feature type="disulfide bond" evidence="6">
    <location>
        <begin position="148"/>
        <end position="168"/>
    </location>
</feature>
<dbReference type="InParanoid" id="A0A667XBR2"/>
<dbReference type="Proteomes" id="UP000472263">
    <property type="component" value="Chromosome 16"/>
</dbReference>
<reference evidence="8" key="2">
    <citation type="submission" date="2025-08" db="UniProtKB">
        <authorList>
            <consortium name="Ensembl"/>
        </authorList>
    </citation>
    <scope>IDENTIFICATION</scope>
</reference>